<dbReference type="PANTHER" id="PTHR11319">
    <property type="entry name" value="G PROTEIN-COUPLED RECEPTOR-RELATED"/>
    <property type="match status" value="1"/>
</dbReference>
<keyword evidence="1" id="KW-0472">Membrane</keyword>
<keyword evidence="3" id="KW-1185">Reference proteome</keyword>
<organism evidence="2 3">
    <name type="scientific">Tetraparma gracilis</name>
    <dbReference type="NCBI Taxonomy" id="2962635"/>
    <lineage>
        <taxon>Eukaryota</taxon>
        <taxon>Sar</taxon>
        <taxon>Stramenopiles</taxon>
        <taxon>Ochrophyta</taxon>
        <taxon>Bolidophyceae</taxon>
        <taxon>Parmales</taxon>
        <taxon>Triparmaceae</taxon>
        <taxon>Tetraparma</taxon>
    </lineage>
</organism>
<protein>
    <submittedName>
        <fullName evidence="2">Uncharacterized protein</fullName>
    </submittedName>
</protein>
<keyword evidence="1" id="KW-1133">Transmembrane helix</keyword>
<name>A0ABQ6MS62_9STRA</name>
<feature type="transmembrane region" description="Helical" evidence="1">
    <location>
        <begin position="528"/>
        <end position="546"/>
    </location>
</feature>
<feature type="transmembrane region" description="Helical" evidence="1">
    <location>
        <begin position="239"/>
        <end position="258"/>
    </location>
</feature>
<keyword evidence="1" id="KW-0812">Transmembrane</keyword>
<feature type="transmembrane region" description="Helical" evidence="1">
    <location>
        <begin position="291"/>
        <end position="313"/>
    </location>
</feature>
<reference evidence="2 3" key="1">
    <citation type="journal article" date="2023" name="Commun. Biol.">
        <title>Genome analysis of Parmales, the sister group of diatoms, reveals the evolutionary specialization of diatoms from phago-mixotrophs to photoautotrophs.</title>
        <authorList>
            <person name="Ban H."/>
            <person name="Sato S."/>
            <person name="Yoshikawa S."/>
            <person name="Yamada K."/>
            <person name="Nakamura Y."/>
            <person name="Ichinomiya M."/>
            <person name="Sato N."/>
            <person name="Blanc-Mathieu R."/>
            <person name="Endo H."/>
            <person name="Kuwata A."/>
            <person name="Ogata H."/>
        </authorList>
    </citation>
    <scope>NUCLEOTIDE SEQUENCE [LARGE SCALE GENOMIC DNA]</scope>
</reference>
<feature type="transmembrane region" description="Helical" evidence="1">
    <location>
        <begin position="168"/>
        <end position="189"/>
    </location>
</feature>
<feature type="transmembrane region" description="Helical" evidence="1">
    <location>
        <begin position="201"/>
        <end position="219"/>
    </location>
</feature>
<dbReference type="Proteomes" id="UP001165060">
    <property type="component" value="Unassembled WGS sequence"/>
</dbReference>
<evidence type="ECO:0000313" key="2">
    <source>
        <dbReference type="EMBL" id="GMI31435.1"/>
    </source>
</evidence>
<feature type="transmembrane region" description="Helical" evidence="1">
    <location>
        <begin position="80"/>
        <end position="100"/>
    </location>
</feature>
<accession>A0ABQ6MS62</accession>
<sequence length="610" mass="67270">MSITTLELEPGFWRTTSTSTAVLHCPSRGACVGGSDPSGYCAEGHTGAYCGVCLDGYSEVGTSLTGMTCVECTGSNKATVALGAVVLAVLLIAPCVYFWLKRRKSEDVLEAAMGDAKAALATKKQLEKKKKAADAFLNNVQTPFKILLSYAQIVSGFSFNFGIRFPKFFSSVMTAMSFANLDFISVTPMGCLFSTSYHHQLLTYTVLPLVAFAALLGLYKMLGRRSSTTSNNELRDQVFNSFLLLTFLVLPTTSTKILNTFACYEFDDGSRQLKGDLGIDCDSATHKFFELYAKCMIVVYPVGIPAMYFVLLYKAKHLLDCGQAKLVNTKIVKLVKVIEEETGAVDKEEVGEEEKEVPLVPHVSSYITEQGKIEEAVENGDIVLEKQWVSSLKDEHKPLLEFIAKESNVGRIFWHCREDTGDVLGVEVTLSEEGAMVEALRRRAADEEAYSLLGRMKFLYAAYEPSCWWFEVFETLRRLLLTGGQVILNQGTPSQIVLNLIICIFSMKMYATYSPFVNAKADKLAEIAQYQLFFTMLAALCIKVDISKEDNYNKRMFDGALAGLQFMGPVLLVAQGFVQGGAKGAALNTEMGGAMDEVRAMTKQDDFSEF</sequence>
<evidence type="ECO:0000313" key="3">
    <source>
        <dbReference type="Proteomes" id="UP001165060"/>
    </source>
</evidence>
<evidence type="ECO:0000256" key="1">
    <source>
        <dbReference type="SAM" id="Phobius"/>
    </source>
</evidence>
<dbReference type="PANTHER" id="PTHR11319:SF35">
    <property type="entry name" value="OUTER MEMBRANE PROTEIN PMPC-RELATED"/>
    <property type="match status" value="1"/>
</dbReference>
<comment type="caution">
    <text evidence="2">The sequence shown here is derived from an EMBL/GenBank/DDBJ whole genome shotgun (WGS) entry which is preliminary data.</text>
</comment>
<gene>
    <name evidence="2" type="ORF">TeGR_g2949</name>
</gene>
<proteinExistence type="predicted"/>
<feature type="transmembrane region" description="Helical" evidence="1">
    <location>
        <begin position="496"/>
        <end position="516"/>
    </location>
</feature>
<dbReference type="EMBL" id="BRYB01001695">
    <property type="protein sequence ID" value="GMI31435.1"/>
    <property type="molecule type" value="Genomic_DNA"/>
</dbReference>